<proteinExistence type="predicted"/>
<comment type="caution">
    <text evidence="2">The sequence shown here is derived from an EMBL/GenBank/DDBJ whole genome shotgun (WGS) entry which is preliminary data.</text>
</comment>
<keyword evidence="3" id="KW-1185">Reference proteome</keyword>
<dbReference type="Proteomes" id="UP001159363">
    <property type="component" value="Chromosome X"/>
</dbReference>
<dbReference type="PANTHER" id="PTHR10773:SF19">
    <property type="match status" value="1"/>
</dbReference>
<keyword evidence="1" id="KW-1133">Transmembrane helix</keyword>
<name>A0ABQ9HL54_9NEOP</name>
<evidence type="ECO:0000313" key="3">
    <source>
        <dbReference type="Proteomes" id="UP001159363"/>
    </source>
</evidence>
<reference evidence="2 3" key="1">
    <citation type="submission" date="2023-02" db="EMBL/GenBank/DDBJ databases">
        <title>LHISI_Scaffold_Assembly.</title>
        <authorList>
            <person name="Stuart O.P."/>
            <person name="Cleave R."/>
            <person name="Magrath M.J.L."/>
            <person name="Mikheyev A.S."/>
        </authorList>
    </citation>
    <scope>NUCLEOTIDE SEQUENCE [LARGE SCALE GENOMIC DNA]</scope>
    <source>
        <strain evidence="2">Daus_M_001</strain>
        <tissue evidence="2">Leg muscle</tissue>
    </source>
</reference>
<sequence length="346" mass="40055">MARNTGNAYVTADGKVKDARVLKPWLDCCMQCRSKFSGKENFKNFMSIGKWLMEINITYVSNRVETCEKLSCRPCIVEENKLKFRFTTNTYYLEINGERRKVCKGCFQTALCATKCFIELAMQNELSSSDSGIPVSDNREREPRKYKWSESVRDDVKHIQSFLANDITPGKRQPKNICNLRQLWVSLTAHDCATKEVKCFMWHEGIANHGANDIASCLLKLSDNLPKDVKHAVFYSDTYPGQNRNFYVAVMFSWALQRNTNLQYIDHKFVVPGHTHLECDYFHSAIERENRRLRLRLLNLYVLLLGLFWSLNIRTGLERKGRRRLSVAEGAACSCRAEVLEIKFET</sequence>
<dbReference type="PANTHER" id="PTHR10773">
    <property type="entry name" value="DNA-DIRECTED RNA POLYMERASES I, II, AND III SUBUNIT RPABC2"/>
    <property type="match status" value="1"/>
</dbReference>
<gene>
    <name evidence="2" type="ORF">PR048_011216</name>
</gene>
<keyword evidence="1" id="KW-0812">Transmembrane</keyword>
<accession>A0ABQ9HL54</accession>
<protein>
    <submittedName>
        <fullName evidence="2">Uncharacterized protein</fullName>
    </submittedName>
</protein>
<feature type="transmembrane region" description="Helical" evidence="1">
    <location>
        <begin position="298"/>
        <end position="317"/>
    </location>
</feature>
<organism evidence="2 3">
    <name type="scientific">Dryococelus australis</name>
    <dbReference type="NCBI Taxonomy" id="614101"/>
    <lineage>
        <taxon>Eukaryota</taxon>
        <taxon>Metazoa</taxon>
        <taxon>Ecdysozoa</taxon>
        <taxon>Arthropoda</taxon>
        <taxon>Hexapoda</taxon>
        <taxon>Insecta</taxon>
        <taxon>Pterygota</taxon>
        <taxon>Neoptera</taxon>
        <taxon>Polyneoptera</taxon>
        <taxon>Phasmatodea</taxon>
        <taxon>Verophasmatodea</taxon>
        <taxon>Anareolatae</taxon>
        <taxon>Phasmatidae</taxon>
        <taxon>Eurycanthinae</taxon>
        <taxon>Dryococelus</taxon>
    </lineage>
</organism>
<evidence type="ECO:0000256" key="1">
    <source>
        <dbReference type="SAM" id="Phobius"/>
    </source>
</evidence>
<dbReference type="EMBL" id="JARBHB010000004">
    <property type="protein sequence ID" value="KAJ8885020.1"/>
    <property type="molecule type" value="Genomic_DNA"/>
</dbReference>
<evidence type="ECO:0000313" key="2">
    <source>
        <dbReference type="EMBL" id="KAJ8885020.1"/>
    </source>
</evidence>
<keyword evidence="1" id="KW-0472">Membrane</keyword>